<dbReference type="EMBL" id="JAVIJP010000047">
    <property type="protein sequence ID" value="KAL3626583.1"/>
    <property type="molecule type" value="Genomic_DNA"/>
</dbReference>
<keyword evidence="3" id="KW-0863">Zinc-finger</keyword>
<feature type="compositionally biased region" description="Acidic residues" evidence="6">
    <location>
        <begin position="466"/>
        <end position="483"/>
    </location>
</feature>
<keyword evidence="4" id="KW-0862">Zinc</keyword>
<comment type="caution">
    <text evidence="9">The sequence shown here is derived from an EMBL/GenBank/DDBJ whole genome shotgun (WGS) entry which is preliminary data.</text>
</comment>
<feature type="domain" description="Replication factor A C-terminal" evidence="8">
    <location>
        <begin position="283"/>
        <end position="395"/>
    </location>
</feature>
<dbReference type="SUPFAM" id="SSF50249">
    <property type="entry name" value="Nucleic acid-binding proteins"/>
    <property type="match status" value="3"/>
</dbReference>
<dbReference type="CDD" id="cd04480">
    <property type="entry name" value="RPA1_DBD_A_like"/>
    <property type="match status" value="1"/>
</dbReference>
<dbReference type="InterPro" id="IPR012340">
    <property type="entry name" value="NA-bd_OB-fold"/>
</dbReference>
<keyword evidence="5" id="KW-0238">DNA-binding</keyword>
<dbReference type="GO" id="GO:0003677">
    <property type="term" value="F:DNA binding"/>
    <property type="evidence" value="ECO:0007669"/>
    <property type="project" value="UniProtKB-KW"/>
</dbReference>
<proteinExistence type="inferred from homology"/>
<keyword evidence="2" id="KW-0479">Metal-binding</keyword>
<evidence type="ECO:0000256" key="3">
    <source>
        <dbReference type="ARBA" id="ARBA00022771"/>
    </source>
</evidence>
<dbReference type="Gene3D" id="2.40.50.140">
    <property type="entry name" value="Nucleic acid-binding proteins"/>
    <property type="match status" value="3"/>
</dbReference>
<evidence type="ECO:0008006" key="11">
    <source>
        <dbReference type="Google" id="ProtNLM"/>
    </source>
</evidence>
<evidence type="ECO:0000313" key="9">
    <source>
        <dbReference type="EMBL" id="KAL3626583.1"/>
    </source>
</evidence>
<evidence type="ECO:0000256" key="4">
    <source>
        <dbReference type="ARBA" id="ARBA00022833"/>
    </source>
</evidence>
<dbReference type="GO" id="GO:0008270">
    <property type="term" value="F:zinc ion binding"/>
    <property type="evidence" value="ECO:0007669"/>
    <property type="project" value="UniProtKB-KW"/>
</dbReference>
<organism evidence="9 10">
    <name type="scientific">Castilleja foliolosa</name>
    <dbReference type="NCBI Taxonomy" id="1961234"/>
    <lineage>
        <taxon>Eukaryota</taxon>
        <taxon>Viridiplantae</taxon>
        <taxon>Streptophyta</taxon>
        <taxon>Embryophyta</taxon>
        <taxon>Tracheophyta</taxon>
        <taxon>Spermatophyta</taxon>
        <taxon>Magnoliopsida</taxon>
        <taxon>eudicotyledons</taxon>
        <taxon>Gunneridae</taxon>
        <taxon>Pentapetalae</taxon>
        <taxon>asterids</taxon>
        <taxon>lamiids</taxon>
        <taxon>Lamiales</taxon>
        <taxon>Orobanchaceae</taxon>
        <taxon>Pedicularideae</taxon>
        <taxon>Castillejinae</taxon>
        <taxon>Castilleja</taxon>
    </lineage>
</organism>
<protein>
    <recommendedName>
        <fullName evidence="11">Replication factor A C-terminal domain-containing protein</fullName>
    </recommendedName>
</protein>
<dbReference type="Pfam" id="PF08646">
    <property type="entry name" value="Rep_fac-A_C"/>
    <property type="match status" value="1"/>
</dbReference>
<evidence type="ECO:0000259" key="8">
    <source>
        <dbReference type="Pfam" id="PF08646"/>
    </source>
</evidence>
<dbReference type="AlphaFoldDB" id="A0ABD3CAH3"/>
<evidence type="ECO:0000256" key="5">
    <source>
        <dbReference type="ARBA" id="ARBA00023125"/>
    </source>
</evidence>
<keyword evidence="10" id="KW-1185">Reference proteome</keyword>
<dbReference type="Proteomes" id="UP001632038">
    <property type="component" value="Unassembled WGS sequence"/>
</dbReference>
<dbReference type="PANTHER" id="PTHR47165:SF4">
    <property type="entry name" value="OS03G0429900 PROTEIN"/>
    <property type="match status" value="1"/>
</dbReference>
<sequence length="523" mass="59741">MALFSLLSEIHPGSTTWGVRARVIRMYKQPAFMRPDEFGSLELIIHDEVGDRIHVSMKKPVYEKIGKNMVEGSLYIIRNFLVVDNRMTFKTTNHTHKINLYRLSVITEFEDANFPSFMYNFTDFGQLAAPIQPDDSLLIDVIGRVISYQKPFEGLTTKRMDFRIQDTENMQLSCNLWAEYIDDLLPTLENTKDKPVIVIIQFARIHQFRNEDGQIANTYHVTKVIVNAENDVFMDFMNKLAANDSGDYKLLTNANYEIYEEFANGKAKFRTIDYMNEHQDDGYYWIDATIVDIQTTKDCWYQACKKCAKKMVEEDSLICESCGTENTNQIFRYKLDVMVVDKTGSAMLLMWNKACASLIGITAAEMKALHGDCFDSIPKVIEDAVLDKRVLFEVRGSSFKNVKGSAYLTVSRVAYDDEIMALYSKIYTGTQQSTTDDQDTLTEISNNTPIENKKLAKGKEKCISEVEQEAESVDDTENSDDDAQSLGDAKDELPEKRANESSKTSSDAVYTSKKRLKFVKKEK</sequence>
<dbReference type="CDD" id="cd04476">
    <property type="entry name" value="RPA1_DBD_C"/>
    <property type="match status" value="1"/>
</dbReference>
<gene>
    <name evidence="9" type="ORF">CASFOL_030132</name>
</gene>
<reference evidence="10" key="1">
    <citation type="journal article" date="2024" name="IScience">
        <title>Strigolactones Initiate the Formation of Haustorium-like Structures in Castilleja.</title>
        <authorList>
            <person name="Buerger M."/>
            <person name="Peterson D."/>
            <person name="Chory J."/>
        </authorList>
    </citation>
    <scope>NUCLEOTIDE SEQUENCE [LARGE SCALE GENOMIC DNA]</scope>
</reference>
<dbReference type="InterPro" id="IPR013955">
    <property type="entry name" value="Rep_factor-A_C"/>
</dbReference>
<dbReference type="CDD" id="cd04481">
    <property type="entry name" value="RPA1_DBD_B_like"/>
    <property type="match status" value="1"/>
</dbReference>
<evidence type="ECO:0000256" key="1">
    <source>
        <dbReference type="ARBA" id="ARBA00005690"/>
    </source>
</evidence>
<dbReference type="Pfam" id="PF02721">
    <property type="entry name" value="DUF223"/>
    <property type="match status" value="1"/>
</dbReference>
<comment type="similarity">
    <text evidence="1">Belongs to the replication factor A protein 1 family.</text>
</comment>
<evidence type="ECO:0000256" key="6">
    <source>
        <dbReference type="SAM" id="MobiDB-lite"/>
    </source>
</evidence>
<accession>A0ABD3CAH3</accession>
<dbReference type="InterPro" id="IPR003871">
    <property type="entry name" value="RFA1B/D_OB_1st"/>
</dbReference>
<dbReference type="PANTHER" id="PTHR47165">
    <property type="entry name" value="OS03G0429900 PROTEIN"/>
    <property type="match status" value="1"/>
</dbReference>
<feature type="region of interest" description="Disordered" evidence="6">
    <location>
        <begin position="465"/>
        <end position="509"/>
    </location>
</feature>
<evidence type="ECO:0000259" key="7">
    <source>
        <dbReference type="Pfam" id="PF02721"/>
    </source>
</evidence>
<feature type="compositionally biased region" description="Basic and acidic residues" evidence="6">
    <location>
        <begin position="488"/>
        <end position="500"/>
    </location>
</feature>
<dbReference type="InterPro" id="IPR047192">
    <property type="entry name" value="Euk_RPA1_DBD_C"/>
</dbReference>
<evidence type="ECO:0000256" key="2">
    <source>
        <dbReference type="ARBA" id="ARBA00022723"/>
    </source>
</evidence>
<name>A0ABD3CAH3_9LAMI</name>
<evidence type="ECO:0000313" key="10">
    <source>
        <dbReference type="Proteomes" id="UP001632038"/>
    </source>
</evidence>
<feature type="domain" description="Replication protein A 70 kDa DNA-binding subunit B/D first OB fold" evidence="7">
    <location>
        <begin position="4"/>
        <end position="106"/>
    </location>
</feature>